<dbReference type="PANTHER" id="PTHR35458">
    <property type="entry name" value="SLR0755 PROTEIN"/>
    <property type="match status" value="1"/>
</dbReference>
<reference evidence="2 3" key="1">
    <citation type="submission" date="2022-02" db="EMBL/GenBank/DDBJ databases">
        <title>The genome sequence of Shewanella sp. 3B26.</title>
        <authorList>
            <person name="Du J."/>
        </authorList>
    </citation>
    <scope>NUCLEOTIDE SEQUENCE [LARGE SCALE GENOMIC DNA]</scope>
    <source>
        <strain evidence="2 3">3B26</strain>
    </source>
</reference>
<dbReference type="InterPro" id="IPR047140">
    <property type="entry name" value="LabA"/>
</dbReference>
<sequence length="157" mass="17717">MKKIALFVDVQNIYYTCREAYQRQFNYRKLWQQLCSEGQIVSATAYAIHRGDDGQLKFQDALRHIGFELKLKPFIQRSDGSAKGDWDVGITIDVLETAPEVDCVILLSGDGDFALLLDKIRQKYAVEAEAYGVPSLTAKALMEAASRFHPIDESLLL</sequence>
<comment type="caution">
    <text evidence="2">The sequence shown here is derived from an EMBL/GenBank/DDBJ whole genome shotgun (WGS) entry which is preliminary data.</text>
</comment>
<dbReference type="GO" id="GO:0004540">
    <property type="term" value="F:RNA nuclease activity"/>
    <property type="evidence" value="ECO:0007669"/>
    <property type="project" value="InterPro"/>
</dbReference>
<evidence type="ECO:0000259" key="1">
    <source>
        <dbReference type="Pfam" id="PF01936"/>
    </source>
</evidence>
<name>A0AAJ1BDR8_9GAMM</name>
<dbReference type="Proteomes" id="UP001297581">
    <property type="component" value="Unassembled WGS sequence"/>
</dbReference>
<dbReference type="CDD" id="cd10911">
    <property type="entry name" value="PIN_LabA"/>
    <property type="match status" value="1"/>
</dbReference>
<dbReference type="PANTHER" id="PTHR35458:SF8">
    <property type="entry name" value="SLR0650 PROTEIN"/>
    <property type="match status" value="1"/>
</dbReference>
<evidence type="ECO:0000313" key="3">
    <source>
        <dbReference type="Proteomes" id="UP001297581"/>
    </source>
</evidence>
<dbReference type="EMBL" id="JAKUDL010000001">
    <property type="protein sequence ID" value="MCH4292902.1"/>
    <property type="molecule type" value="Genomic_DNA"/>
</dbReference>
<dbReference type="RefSeq" id="WP_240589540.1">
    <property type="nucleotide sequence ID" value="NZ_JAKUDL010000001.1"/>
</dbReference>
<dbReference type="AlphaFoldDB" id="A0AAJ1BDR8"/>
<organism evidence="2 3">
    <name type="scientific">Shewanella zhuhaiensis</name>
    <dbReference type="NCBI Taxonomy" id="2919576"/>
    <lineage>
        <taxon>Bacteria</taxon>
        <taxon>Pseudomonadati</taxon>
        <taxon>Pseudomonadota</taxon>
        <taxon>Gammaproteobacteria</taxon>
        <taxon>Alteromonadales</taxon>
        <taxon>Shewanellaceae</taxon>
        <taxon>Shewanella</taxon>
    </lineage>
</organism>
<dbReference type="InterPro" id="IPR021139">
    <property type="entry name" value="NYN"/>
</dbReference>
<feature type="domain" description="NYN" evidence="1">
    <location>
        <begin position="3"/>
        <end position="152"/>
    </location>
</feature>
<dbReference type="Gene3D" id="3.40.50.1010">
    <property type="entry name" value="5'-nuclease"/>
    <property type="match status" value="1"/>
</dbReference>
<accession>A0AAJ1BDR8</accession>
<protein>
    <submittedName>
        <fullName evidence="2">NYN domain-containing protein</fullName>
    </submittedName>
</protein>
<keyword evidence="3" id="KW-1185">Reference proteome</keyword>
<evidence type="ECO:0000313" key="2">
    <source>
        <dbReference type="EMBL" id="MCH4292902.1"/>
    </source>
</evidence>
<proteinExistence type="predicted"/>
<gene>
    <name evidence="2" type="ORF">MJ923_01120</name>
</gene>
<dbReference type="Pfam" id="PF01936">
    <property type="entry name" value="NYN"/>
    <property type="match status" value="1"/>
</dbReference>